<dbReference type="OrthoDB" id="778244at2759"/>
<protein>
    <submittedName>
        <fullName evidence="1">Futsch light chain LC(F) like</fullName>
    </submittedName>
</protein>
<reference evidence="1 2" key="1">
    <citation type="submission" date="2017-07" db="EMBL/GenBank/DDBJ databases">
        <title>An improved, manually edited Actinidia chinensis var. chinensis (kiwifruit) genome highlights the challenges associated with draft genomes and gene prediction in plants.</title>
        <authorList>
            <person name="Pilkington S."/>
            <person name="Crowhurst R."/>
            <person name="Hilario E."/>
            <person name="Nardozza S."/>
            <person name="Fraser L."/>
            <person name="Peng Y."/>
            <person name="Gunaseelan K."/>
            <person name="Simpson R."/>
            <person name="Tahir J."/>
            <person name="Deroles S."/>
            <person name="Templeton K."/>
            <person name="Luo Z."/>
            <person name="Davy M."/>
            <person name="Cheng C."/>
            <person name="Mcneilage M."/>
            <person name="Scaglione D."/>
            <person name="Liu Y."/>
            <person name="Zhang Q."/>
            <person name="Datson P."/>
            <person name="De Silva N."/>
            <person name="Gardiner S."/>
            <person name="Bassett H."/>
            <person name="Chagne D."/>
            <person name="Mccallum J."/>
            <person name="Dzierzon H."/>
            <person name="Deng C."/>
            <person name="Wang Y.-Y."/>
            <person name="Barron N."/>
            <person name="Manako K."/>
            <person name="Bowen J."/>
            <person name="Foster T."/>
            <person name="Erridge Z."/>
            <person name="Tiffin H."/>
            <person name="Waite C."/>
            <person name="Davies K."/>
            <person name="Grierson E."/>
            <person name="Laing W."/>
            <person name="Kirk R."/>
            <person name="Chen X."/>
            <person name="Wood M."/>
            <person name="Montefiori M."/>
            <person name="Brummell D."/>
            <person name="Schwinn K."/>
            <person name="Catanach A."/>
            <person name="Fullerton C."/>
            <person name="Li D."/>
            <person name="Meiyalaghan S."/>
            <person name="Nieuwenhuizen N."/>
            <person name="Read N."/>
            <person name="Prakash R."/>
            <person name="Hunter D."/>
            <person name="Zhang H."/>
            <person name="Mckenzie M."/>
            <person name="Knabel M."/>
            <person name="Harris A."/>
            <person name="Allan A."/>
            <person name="Chen A."/>
            <person name="Janssen B."/>
            <person name="Plunkett B."/>
            <person name="Dwamena C."/>
            <person name="Voogd C."/>
            <person name="Leif D."/>
            <person name="Lafferty D."/>
            <person name="Souleyre E."/>
            <person name="Varkonyi-Gasic E."/>
            <person name="Gambi F."/>
            <person name="Hanley J."/>
            <person name="Yao J.-L."/>
            <person name="Cheung J."/>
            <person name="David K."/>
            <person name="Warren B."/>
            <person name="Marsh K."/>
            <person name="Snowden K."/>
            <person name="Lin-Wang K."/>
            <person name="Brian L."/>
            <person name="Martinez-Sanchez M."/>
            <person name="Wang M."/>
            <person name="Ileperuma N."/>
            <person name="Macnee N."/>
            <person name="Campin R."/>
            <person name="Mcatee P."/>
            <person name="Drummond R."/>
            <person name="Espley R."/>
            <person name="Ireland H."/>
            <person name="Wu R."/>
            <person name="Atkinson R."/>
            <person name="Karunairetnam S."/>
            <person name="Bulley S."/>
            <person name="Chunkath S."/>
            <person name="Hanley Z."/>
            <person name="Storey R."/>
            <person name="Thrimawithana A."/>
            <person name="Thomson S."/>
            <person name="David C."/>
            <person name="Testolin R."/>
        </authorList>
    </citation>
    <scope>NUCLEOTIDE SEQUENCE [LARGE SCALE GENOMIC DNA]</scope>
    <source>
        <strain evidence="2">cv. Red5</strain>
        <tissue evidence="1">Young leaf</tissue>
    </source>
</reference>
<organism evidence="1 2">
    <name type="scientific">Actinidia chinensis var. chinensis</name>
    <name type="common">Chinese soft-hair kiwi</name>
    <dbReference type="NCBI Taxonomy" id="1590841"/>
    <lineage>
        <taxon>Eukaryota</taxon>
        <taxon>Viridiplantae</taxon>
        <taxon>Streptophyta</taxon>
        <taxon>Embryophyta</taxon>
        <taxon>Tracheophyta</taxon>
        <taxon>Spermatophyta</taxon>
        <taxon>Magnoliopsida</taxon>
        <taxon>eudicotyledons</taxon>
        <taxon>Gunneridae</taxon>
        <taxon>Pentapetalae</taxon>
        <taxon>asterids</taxon>
        <taxon>Ericales</taxon>
        <taxon>Actinidiaceae</taxon>
        <taxon>Actinidia</taxon>
    </lineage>
</organism>
<dbReference type="EMBL" id="NKQK01000019">
    <property type="protein sequence ID" value="PSS03018.1"/>
    <property type="molecule type" value="Genomic_DNA"/>
</dbReference>
<dbReference type="PANTHER" id="PTHR34659">
    <property type="entry name" value="BNAA05G11610D PROTEIN"/>
    <property type="match status" value="1"/>
</dbReference>
<sequence>MAWFADIPQKFEALCLEVNDAMQEETLKYIENQFQTVGENIENQLQTVGGNIKQFCSEFVHDLLPEILPELIEGPAPDFSQQNKNIDLTAHESSILCNNNSSSMALLDWDHSNSLSNQKADIGMCEKLNTRIMENAIVEKHIPTENSTVVDTEEKDSSIPTLFCGVNKSDKDGRDGQVNLSTPISLEGFGSYVKEGEATELVNAACGNSNAVPSANSVIVVQSCQCMVSDAELTSSDSFSALSNEYCWAGIESSHEVGESEDYVSVAYSVAERSDDVSAEKSTDRYVIEPGMETTQFGELILDENRVVVDRNKLCPVCLTMAKSQSSKNKTCVACTTKLKSTKEQKCWQQAHGNEDLDAGPNQPKVELLASSALARKVETADLDFCDSDWEII</sequence>
<comment type="caution">
    <text evidence="1">The sequence shown here is derived from an EMBL/GenBank/DDBJ whole genome shotgun (WGS) entry which is preliminary data.</text>
</comment>
<evidence type="ECO:0000313" key="2">
    <source>
        <dbReference type="Proteomes" id="UP000241394"/>
    </source>
</evidence>
<dbReference type="Proteomes" id="UP000241394">
    <property type="component" value="Chromosome LG19"/>
</dbReference>
<gene>
    <name evidence="1" type="ORF">CEY00_Acc21400</name>
</gene>
<dbReference type="Gramene" id="PSS03018">
    <property type="protein sequence ID" value="PSS03018"/>
    <property type="gene ID" value="CEY00_Acc21400"/>
</dbReference>
<reference evidence="2" key="2">
    <citation type="journal article" date="2018" name="BMC Genomics">
        <title>A manually annotated Actinidia chinensis var. chinensis (kiwifruit) genome highlights the challenges associated with draft genomes and gene prediction in plants.</title>
        <authorList>
            <person name="Pilkington S.M."/>
            <person name="Crowhurst R."/>
            <person name="Hilario E."/>
            <person name="Nardozza S."/>
            <person name="Fraser L."/>
            <person name="Peng Y."/>
            <person name="Gunaseelan K."/>
            <person name="Simpson R."/>
            <person name="Tahir J."/>
            <person name="Deroles S.C."/>
            <person name="Templeton K."/>
            <person name="Luo Z."/>
            <person name="Davy M."/>
            <person name="Cheng C."/>
            <person name="McNeilage M."/>
            <person name="Scaglione D."/>
            <person name="Liu Y."/>
            <person name="Zhang Q."/>
            <person name="Datson P."/>
            <person name="De Silva N."/>
            <person name="Gardiner S.E."/>
            <person name="Bassett H."/>
            <person name="Chagne D."/>
            <person name="McCallum J."/>
            <person name="Dzierzon H."/>
            <person name="Deng C."/>
            <person name="Wang Y.Y."/>
            <person name="Barron L."/>
            <person name="Manako K."/>
            <person name="Bowen J."/>
            <person name="Foster T.M."/>
            <person name="Erridge Z.A."/>
            <person name="Tiffin H."/>
            <person name="Waite C.N."/>
            <person name="Davies K.M."/>
            <person name="Grierson E.P."/>
            <person name="Laing W.A."/>
            <person name="Kirk R."/>
            <person name="Chen X."/>
            <person name="Wood M."/>
            <person name="Montefiori M."/>
            <person name="Brummell D.A."/>
            <person name="Schwinn K.E."/>
            <person name="Catanach A."/>
            <person name="Fullerton C."/>
            <person name="Li D."/>
            <person name="Meiyalaghan S."/>
            <person name="Nieuwenhuizen N."/>
            <person name="Read N."/>
            <person name="Prakash R."/>
            <person name="Hunter D."/>
            <person name="Zhang H."/>
            <person name="McKenzie M."/>
            <person name="Knabel M."/>
            <person name="Harris A."/>
            <person name="Allan A.C."/>
            <person name="Gleave A."/>
            <person name="Chen A."/>
            <person name="Janssen B.J."/>
            <person name="Plunkett B."/>
            <person name="Ampomah-Dwamena C."/>
            <person name="Voogd C."/>
            <person name="Leif D."/>
            <person name="Lafferty D."/>
            <person name="Souleyre E.J.F."/>
            <person name="Varkonyi-Gasic E."/>
            <person name="Gambi F."/>
            <person name="Hanley J."/>
            <person name="Yao J.L."/>
            <person name="Cheung J."/>
            <person name="David K.M."/>
            <person name="Warren B."/>
            <person name="Marsh K."/>
            <person name="Snowden K.C."/>
            <person name="Lin-Wang K."/>
            <person name="Brian L."/>
            <person name="Martinez-Sanchez M."/>
            <person name="Wang M."/>
            <person name="Ileperuma N."/>
            <person name="Macnee N."/>
            <person name="Campin R."/>
            <person name="McAtee P."/>
            <person name="Drummond R.S.M."/>
            <person name="Espley R.V."/>
            <person name="Ireland H.S."/>
            <person name="Wu R."/>
            <person name="Atkinson R.G."/>
            <person name="Karunairetnam S."/>
            <person name="Bulley S."/>
            <person name="Chunkath S."/>
            <person name="Hanley Z."/>
            <person name="Storey R."/>
            <person name="Thrimawithana A.H."/>
            <person name="Thomson S."/>
            <person name="David C."/>
            <person name="Testolin R."/>
            <person name="Huang H."/>
            <person name="Hellens R.P."/>
            <person name="Schaffer R.J."/>
        </authorList>
    </citation>
    <scope>NUCLEOTIDE SEQUENCE [LARGE SCALE GENOMIC DNA]</scope>
    <source>
        <strain evidence="2">cv. Red5</strain>
    </source>
</reference>
<proteinExistence type="predicted"/>
<dbReference type="OMA" id="CESEWVI"/>
<dbReference type="AlphaFoldDB" id="A0A2R6Q6X1"/>
<name>A0A2R6Q6X1_ACTCC</name>
<accession>A0A2R6Q6X1</accession>
<keyword evidence="2" id="KW-1185">Reference proteome</keyword>
<evidence type="ECO:0000313" key="1">
    <source>
        <dbReference type="EMBL" id="PSS03018.1"/>
    </source>
</evidence>
<dbReference type="InterPro" id="IPR053273">
    <property type="entry name" value="CST_Regulator"/>
</dbReference>
<dbReference type="InParanoid" id="A0A2R6Q6X1"/>
<dbReference type="PANTHER" id="PTHR34659:SF1">
    <property type="entry name" value="PROTEIN EGT2"/>
    <property type="match status" value="1"/>
</dbReference>